<name>A0A9X2T0C1_9BACT</name>
<protein>
    <recommendedName>
        <fullName evidence="3">Cytochrome C</fullName>
    </recommendedName>
</protein>
<dbReference type="EMBL" id="JANSUY010000003">
    <property type="protein sequence ID" value="MCR9014736.1"/>
    <property type="molecule type" value="Genomic_DNA"/>
</dbReference>
<dbReference type="Proteomes" id="UP001142175">
    <property type="component" value="Unassembled WGS sequence"/>
</dbReference>
<organism evidence="1 2">
    <name type="scientific">Aquiflexum gelatinilyticum</name>
    <dbReference type="NCBI Taxonomy" id="2961943"/>
    <lineage>
        <taxon>Bacteria</taxon>
        <taxon>Pseudomonadati</taxon>
        <taxon>Bacteroidota</taxon>
        <taxon>Cytophagia</taxon>
        <taxon>Cytophagales</taxon>
        <taxon>Cyclobacteriaceae</taxon>
        <taxon>Aquiflexum</taxon>
    </lineage>
</organism>
<evidence type="ECO:0000313" key="1">
    <source>
        <dbReference type="EMBL" id="MCR9014736.1"/>
    </source>
</evidence>
<accession>A0A9X2T0C1</accession>
<keyword evidence="2" id="KW-1185">Reference proteome</keyword>
<dbReference type="PROSITE" id="PS51257">
    <property type="entry name" value="PROKAR_LIPOPROTEIN"/>
    <property type="match status" value="1"/>
</dbReference>
<proteinExistence type="predicted"/>
<reference evidence="1" key="1">
    <citation type="submission" date="2022-08" db="EMBL/GenBank/DDBJ databases">
        <authorList>
            <person name="Zhang D."/>
        </authorList>
    </citation>
    <scope>NUCLEOTIDE SEQUENCE</scope>
    <source>
        <strain evidence="1">XJ19-11</strain>
    </source>
</reference>
<dbReference type="AlphaFoldDB" id="A0A9X2T0C1"/>
<evidence type="ECO:0008006" key="3">
    <source>
        <dbReference type="Google" id="ProtNLM"/>
    </source>
</evidence>
<dbReference type="RefSeq" id="WP_258422617.1">
    <property type="nucleotide sequence ID" value="NZ_JANAEZ010000003.1"/>
</dbReference>
<evidence type="ECO:0000313" key="2">
    <source>
        <dbReference type="Proteomes" id="UP001142175"/>
    </source>
</evidence>
<sequence>MLKNCLVIFLLVGIVFSCKQKEQEKTTPVLYPNQDAPLALLMREMYLDMEEMKMSLEKKEDIKSYLEKHKAILTAKATDPKVKDAKFDQMAIGYLESLRQMDLGPYELKESKYKIIYSYCLACHEKYCPGPIKKITNLQID</sequence>
<comment type="caution">
    <text evidence="1">The sequence shown here is derived from an EMBL/GenBank/DDBJ whole genome shotgun (WGS) entry which is preliminary data.</text>
</comment>
<gene>
    <name evidence="1" type="ORF">NU887_06775</name>
</gene>